<dbReference type="InterPro" id="IPR014436">
    <property type="entry name" value="Extradiol_dOase_DODA"/>
</dbReference>
<dbReference type="GO" id="GO:0008270">
    <property type="term" value="F:zinc ion binding"/>
    <property type="evidence" value="ECO:0007669"/>
    <property type="project" value="InterPro"/>
</dbReference>
<dbReference type="PIRSF" id="PIRSF006157">
    <property type="entry name" value="Doxgns_DODA"/>
    <property type="match status" value="1"/>
</dbReference>
<dbReference type="AlphaFoldDB" id="A0A150WEW7"/>
<dbReference type="NCBIfam" id="NF007914">
    <property type="entry name" value="PRK10628.1"/>
    <property type="match status" value="1"/>
</dbReference>
<reference evidence="7 8" key="1">
    <citation type="submission" date="2016-03" db="EMBL/GenBank/DDBJ databases">
        <authorList>
            <person name="Ploux O."/>
        </authorList>
    </citation>
    <scope>NUCLEOTIDE SEQUENCE [LARGE SCALE GENOMIC DNA]</scope>
    <source>
        <strain evidence="7 8">R0</strain>
    </source>
</reference>
<organism evidence="7 8">
    <name type="scientific">Bdellovibrio bacteriovorus</name>
    <dbReference type="NCBI Taxonomy" id="959"/>
    <lineage>
        <taxon>Bacteria</taxon>
        <taxon>Pseudomonadati</taxon>
        <taxon>Bdellovibrionota</taxon>
        <taxon>Bdellovibrionia</taxon>
        <taxon>Bdellovibrionales</taxon>
        <taxon>Pseudobdellovibrionaceae</taxon>
        <taxon>Bdellovibrio</taxon>
    </lineage>
</organism>
<evidence type="ECO:0000256" key="5">
    <source>
        <dbReference type="ARBA" id="ARBA00023002"/>
    </source>
</evidence>
<dbReference type="Proteomes" id="UP000075320">
    <property type="component" value="Unassembled WGS sequence"/>
</dbReference>
<sequence>MTVEGVFMSKMPALFVGHGSPMNALEQNTVTESFQKLGKDLPRPKAILAVSAHWETEGTQVLANTQPPTIHDFYGFPKSLFDIEYPAAGAPALAKRTQELLGDAILSEKWGLDHGTWSVLVHMYPKADIPVYQLSLDAKKSPQEHLETGRKLRTLREEGVLILGSGNIVHNLRAINWKEPNGVYSWGLEFDQQIKKALEARDEKTLTGYADLGDIAKLSVPTAEHYLPLLYVVGATTQDDVLTYPYQGYAMGSLSMRSVLYS</sequence>
<dbReference type="CDD" id="cd07363">
    <property type="entry name" value="45_DOPA_Dioxygenase"/>
    <property type="match status" value="1"/>
</dbReference>
<evidence type="ECO:0000256" key="4">
    <source>
        <dbReference type="ARBA" id="ARBA00022833"/>
    </source>
</evidence>
<dbReference type="PANTHER" id="PTHR30096">
    <property type="entry name" value="4,5-DOPA DIOXYGENASE EXTRADIOL-LIKE PROTEIN"/>
    <property type="match status" value="1"/>
</dbReference>
<proteinExistence type="inferred from homology"/>
<feature type="domain" description="Extradiol ring-cleavage dioxygenase class III enzyme subunit B" evidence="6">
    <location>
        <begin position="12"/>
        <end position="238"/>
    </location>
</feature>
<keyword evidence="8" id="KW-1185">Reference proteome</keyword>
<keyword evidence="5" id="KW-0560">Oxidoreductase</keyword>
<evidence type="ECO:0000313" key="7">
    <source>
        <dbReference type="EMBL" id="KYG61490.1"/>
    </source>
</evidence>
<evidence type="ECO:0000313" key="8">
    <source>
        <dbReference type="Proteomes" id="UP000075320"/>
    </source>
</evidence>
<dbReference type="PANTHER" id="PTHR30096:SF0">
    <property type="entry name" value="4,5-DOPA DIOXYGENASE EXTRADIOL-LIKE PROTEIN"/>
    <property type="match status" value="1"/>
</dbReference>
<dbReference type="SUPFAM" id="SSF53213">
    <property type="entry name" value="LigB-like"/>
    <property type="match status" value="1"/>
</dbReference>
<protein>
    <submittedName>
        <fullName evidence="7">Dioxygenase</fullName>
    </submittedName>
</protein>
<accession>A0A150WEW7</accession>
<evidence type="ECO:0000256" key="3">
    <source>
        <dbReference type="ARBA" id="ARBA00022723"/>
    </source>
</evidence>
<keyword evidence="3" id="KW-0479">Metal-binding</keyword>
<keyword evidence="4" id="KW-0862">Zinc</keyword>
<name>A0A150WEW7_BDEBC</name>
<dbReference type="InterPro" id="IPR004183">
    <property type="entry name" value="Xdiol_dOase_suB"/>
</dbReference>
<evidence type="ECO:0000259" key="6">
    <source>
        <dbReference type="Pfam" id="PF02900"/>
    </source>
</evidence>
<evidence type="ECO:0000256" key="1">
    <source>
        <dbReference type="ARBA" id="ARBA00001947"/>
    </source>
</evidence>
<gene>
    <name evidence="7" type="ORF">AZI86_17415</name>
</gene>
<comment type="caution">
    <text evidence="7">The sequence shown here is derived from an EMBL/GenBank/DDBJ whole genome shotgun (WGS) entry which is preliminary data.</text>
</comment>
<dbReference type="GO" id="GO:0008198">
    <property type="term" value="F:ferrous iron binding"/>
    <property type="evidence" value="ECO:0007669"/>
    <property type="project" value="InterPro"/>
</dbReference>
<evidence type="ECO:0000256" key="2">
    <source>
        <dbReference type="ARBA" id="ARBA00007581"/>
    </source>
</evidence>
<dbReference type="GO" id="GO:0016702">
    <property type="term" value="F:oxidoreductase activity, acting on single donors with incorporation of molecular oxygen, incorporation of two atoms of oxygen"/>
    <property type="evidence" value="ECO:0007669"/>
    <property type="project" value="UniProtKB-ARBA"/>
</dbReference>
<dbReference type="Pfam" id="PF02900">
    <property type="entry name" value="LigB"/>
    <property type="match status" value="1"/>
</dbReference>
<dbReference type="Gene3D" id="3.40.830.10">
    <property type="entry name" value="LigB-like"/>
    <property type="match status" value="1"/>
</dbReference>
<comment type="cofactor">
    <cofactor evidence="1">
        <name>Zn(2+)</name>
        <dbReference type="ChEBI" id="CHEBI:29105"/>
    </cofactor>
</comment>
<dbReference type="EMBL" id="LUKE01000006">
    <property type="protein sequence ID" value="KYG61490.1"/>
    <property type="molecule type" value="Genomic_DNA"/>
</dbReference>
<keyword evidence="7" id="KW-0223">Dioxygenase</keyword>
<comment type="similarity">
    <text evidence="2">Belongs to the DODA-type extradiol aromatic ring-opening dioxygenase family.</text>
</comment>